<proteinExistence type="predicted"/>
<dbReference type="InterPro" id="IPR013373">
    <property type="entry name" value="Flagellin/pilin_N_arc"/>
</dbReference>
<sequence length="156" mass="16611">MMKFFRKHKKAVSPVIAVMLLVAVAVAAVGAYFIWFRSFQTQTQKGVQEASSGALGTGLQVVSFTDDGKVYYVVLKNTLSSGVLKFTGAKVNPPGTGNNLNSTFTDVSLNTGIVPGESKTYRLNPVGFSLATGKTRTFLLEANNSTVVTSVTYADS</sequence>
<keyword evidence="1" id="KW-0472">Membrane</keyword>
<dbReference type="AlphaFoldDB" id="A0A150JCA8"/>
<dbReference type="Proteomes" id="UP000092420">
    <property type="component" value="Unassembled WGS sequence"/>
</dbReference>
<evidence type="ECO:0000256" key="1">
    <source>
        <dbReference type="SAM" id="Phobius"/>
    </source>
</evidence>
<keyword evidence="1" id="KW-1133">Transmembrane helix</keyword>
<organism evidence="2 3">
    <name type="scientific">Candidatus Methanofastidiosum methylothiophilum</name>
    <dbReference type="NCBI Taxonomy" id="1705564"/>
    <lineage>
        <taxon>Archaea</taxon>
        <taxon>Methanobacteriati</taxon>
        <taxon>Methanobacteriota</taxon>
        <taxon>Stenosarchaea group</taxon>
        <taxon>Candidatus Methanofastidiosia</taxon>
        <taxon>Candidatus Methanofastidiosales</taxon>
        <taxon>Candidatus Methanofastidiosaceae</taxon>
        <taxon>Candidatus Methanofastidiosum</taxon>
    </lineage>
</organism>
<accession>A0A150JCA8</accession>
<name>A0A150JCA8_9EURY</name>
<comment type="caution">
    <text evidence="2">The sequence shown here is derived from an EMBL/GenBank/DDBJ whole genome shotgun (WGS) entry which is preliminary data.</text>
</comment>
<gene>
    <name evidence="2" type="ORF">AN188_00708</name>
</gene>
<evidence type="ECO:0000313" key="2">
    <source>
        <dbReference type="EMBL" id="KYC54785.1"/>
    </source>
</evidence>
<protein>
    <recommendedName>
        <fullName evidence="4">Archaeal Type IV pilin N-terminal domain-containing protein</fullName>
    </recommendedName>
</protein>
<feature type="transmembrane region" description="Helical" evidence="1">
    <location>
        <begin position="12"/>
        <end position="35"/>
    </location>
</feature>
<dbReference type="NCBIfam" id="TIGR02537">
    <property type="entry name" value="arch_flag_Nterm"/>
    <property type="match status" value="1"/>
</dbReference>
<dbReference type="EMBL" id="LNJB01000007">
    <property type="protein sequence ID" value="KYC54785.1"/>
    <property type="molecule type" value="Genomic_DNA"/>
</dbReference>
<keyword evidence="1" id="KW-0812">Transmembrane</keyword>
<evidence type="ECO:0008006" key="4">
    <source>
        <dbReference type="Google" id="ProtNLM"/>
    </source>
</evidence>
<evidence type="ECO:0000313" key="3">
    <source>
        <dbReference type="Proteomes" id="UP000092420"/>
    </source>
</evidence>
<reference evidence="2 3" key="1">
    <citation type="journal article" date="2016" name="ISME J.">
        <title>Chasing the elusive Euryarchaeota class WSA2: genomes reveal a uniquely fastidious methyl-reducing methanogen.</title>
        <authorList>
            <person name="Nobu M.K."/>
            <person name="Narihiro T."/>
            <person name="Kuroda K."/>
            <person name="Mei R."/>
            <person name="Liu W.T."/>
        </authorList>
    </citation>
    <scope>NUCLEOTIDE SEQUENCE [LARGE SCALE GENOMIC DNA]</scope>
    <source>
        <strain evidence="2">ADurb1013_Bin02101</strain>
    </source>
</reference>